<dbReference type="FunFam" id="2.60.60.20:FF:000012">
    <property type="entry name" value="polycystin-1 isoform X2"/>
    <property type="match status" value="1"/>
</dbReference>
<dbReference type="GO" id="GO:0005929">
    <property type="term" value="C:cilium"/>
    <property type="evidence" value="ECO:0007669"/>
    <property type="project" value="UniProtKB-ARBA"/>
</dbReference>
<dbReference type="InterPro" id="IPR013783">
    <property type="entry name" value="Ig-like_fold"/>
</dbReference>
<feature type="region of interest" description="Disordered" evidence="9">
    <location>
        <begin position="2964"/>
        <end position="2983"/>
    </location>
</feature>
<keyword evidence="15" id="KW-1185">Reference proteome</keyword>
<dbReference type="CDD" id="cd00146">
    <property type="entry name" value="PKD"/>
    <property type="match status" value="6"/>
</dbReference>
<dbReference type="Proteomes" id="UP000261660">
    <property type="component" value="Unplaced"/>
</dbReference>
<feature type="transmembrane region" description="Helical" evidence="10">
    <location>
        <begin position="2181"/>
        <end position="2201"/>
    </location>
</feature>
<feature type="compositionally biased region" description="Polar residues" evidence="9">
    <location>
        <begin position="2964"/>
        <end position="2979"/>
    </location>
</feature>
<dbReference type="PRINTS" id="PR00500">
    <property type="entry name" value="POLYCYSTIN1"/>
</dbReference>
<sequence>HLGSQRCYWLSETSSSWSGGQDSCKGSGGGDLASTSKILVYPDDIVAIQHTRDFGTFLHCLNSDASLKSPWRQSYMSLRGTEWGGWWEGALTSLPKEGQWVDGVVCDLRMLYEDNLPRVWAWENGPTPSTTFGLNIVHPVPDKDNQIHVQINVPTLIVVKVLSGENAMCSWSAPIQQTGIPFLPYCPEEVTQFLPDCKRQSHDAWFSSVILVIPTEGVQMLNISVVNAVSSQNLSVEVCGYTAVTGLSVEPHRCRRMLVVKSGSSVIFTWVIDNLDNYAHEGKSYSIVFKKPAEYKLKVRYCISLYNVEFASLLLFNSFFFLIEFNFLSCFFYEDDFTLHVKVFNQYNTVDAFTKISVQPKLHHLDISSTPAVPLVKQTLLLEAFPEPFTHAVLYTWDFGDGSEEFLGTNRKVSHTFASAGVYNITVCVEVMENISGLTVSNNGPSELSSPTYFRATVATGTSLMWKFDFGDGTLQGNIRDGSIAHIYKSPGHYTVIATVSNSVSQAHQSISVEVYKLAVSGVLPTDCVMSGKEIQLSALVNGNISILTFHWLLGDGSPLAVVKGQSTALHRFQSPGSFNIDLTVFSSFASVSLNTSICVELGIINMTVQSSCKVGAVAEEVCFQVSVSPDQMEGYLFRWLRSPSNFSAMTKNSEQCLIFMYEGVEEISVTASNRVSNKTAKTSVTIQNPVRNLSVAHDSQIDAMTVNKSAFFWVVSCTGSNVSVLWDFGDGSKVEQGQNVSHVFTSKGQFTVTATAFNAVSRHSVTLKVNVLLPVSDLLLNTDQPYAAVGEETLISAFSSANSSTNYYWTVDDVTSTKQGTYQFQFTFRKPGVYQVRVIAQNLVSRREATILIEVFERIEGLQIKCQSLSNMKYVPTEEELLFNSSVTKGSNVTYHWLASGVNRQIAASGNWFQMITETPGQILVQLRASNMLGEVTSIVSLEAVQRITVANISKQSNIFALGKLVNMSVSVVSGSHLQYFWYVKSDILPLRTCVPFLLHTFASLGHCLVKVSVQNALGYRNVTLEFTIQEEVQEVDFEIEGQKLPFYIPTGVAVKLHGLNQGGSDLNWIWNVYSKKMPFSAANQTFINTFLHAGIYQVSLNVSNGINWQKVSHIVKVLDAITGLMLNTSKSSVCTEEQVTFTPAISRGSNVSFAIAIINKDWSHSLEMVEGQFTTSSLPAGTNLLKVKAWNQVSCSEMSASILVTEQIQDLRLVNCCSADLEAFKEIQFKAEVQSGPPVNYTWVFYLMGSEPTWLIGQEVIFTPQDSGSLSFSVFATSGVCSKTLNYTLTVHLPLKHVNIVCDSERIFVGHSVKFSATVNGGSNLSYLWNFGDSSETMQTDDSTLQHTYYIPGKYSIVVKVLNSVGHVSTKLHMEVEELQCTSPQVSFVQYQSTILRSRLNIFEVRVDNNCSVYKTTYLWEIFRESDCTNGNLELYGNKVVLKSKVDRTSPFLLVPKLSLDVGQYCLLFKVSLQETPLVVQQRTTVKVVHAPLVAVIKGGSHRLWPSTSDLVLDGSGTKDPDEEPGQPLTRSNSSKITVFSTQLQQGTIYAFTLTVHKAGRQHGRVNQTFSNTILCSYLCRYTQLNPENCIFHQFVFSQYKWSAKDQTGMNLDLNEVSTSTGSQSANLVIRSGVLQPRQSYTFSLNVSQSGRVQWGSASLCDLSPQSDIRLLDTLVTYNCSGNTVVSLTVLTNPSGNPINYLSTMGTRSTYGTLVPMGIPSPVKSRPVIIVTVQVEDFLGAKVIALNRVLSVENPAGDKVASQWLTNKRRTELWALVQHGNPQEIIPYSIALTSQLNQSGQTARELKVRREIRENVTQALASLPVSSLMDVDQISSALSLSTVCNPLPLNILSNTLAAVSFSSHQNYSSTLQPASAIFLSALGHAGALMHSLMLARVPGEAPLSLSSSYVNTVGFHGDPSDLLDKSKGSYCHFHIPTSFTTHLKNQESEVVQLLFGMDVDTESNSFLTAADPPISTTLVAMELTTPQGQPIPIQDLDPDQAIWVTLPNKFPLGQNDLGGDGGISESGNGTCLTVTLPTEGKLNFTVNAVDGLDENVGLYISFNFSHDSGIVNPLDFFNLDFALSSANDLLLYTFMSSSDTDCISLEPLYVCNWSVLCVFSSLCQYYSVKERRWSSEGLQSLEGSTLHAAHCLTKHLTLFGASMFVHPGAVVLLGPTRNMVVGIVCAVLVLIHVLVGLIAHKLDHLDSLRVSQVPLCGRPGLYHYRVLVKTGWRRGAGTTAHVGICLYGVTKSGSRHLQREGAFQRGGLDQFHLETDDNLGEIWKIRIWHDNTGLDPSWYVQHVVVWDPQTDHMFFFLLEDWLSVENQKNSTVEKEVLASCKLNLLLVFSTQFMFGMVEHHLWLSLWECPAHSRLTRCQRVTCSALTLHLYMAMGALWYVAVGTEGGSGPVSAQLPVNMEAIAVGMTVALLVFPLQCCLCFLFGKCHNEVTSNCICCPIASTLGVARGKPSWLLPRWVLCVIYPVVAVLLGACITVVGVYGSHMSRTVVLMWLVSVLSAFLNSALLLEPLKVNFWIIFTLICFSICLAQVLEDKLAQESTVVRAFREHGGKVRPPCGYGLLQAKEEARKSKSKPKNYINFHSAALLEQRYSQCAAVLLTLLVLKVNDSSCYLISQQFVPQRSTVFEFLISIAVFFKLLGTLRFVRRWMLLGKVLQRAWRKLLALSVLLFLLLLLYSNDHNFANELALFTELCYWNTATKVKQKLPRSPTIRFFLSFRRERAELYRPTTEPQDYEMVEFFIKRLKLWMGLIKAKEFRHRVKFEGMDLPPSRSSQESCPSPVSPSYSCHHSPSISSSFSSHRALSSALSVRSEDSSVSESGIDIQPYLDRLLPGVSSLLFRFDQVNQITEDIHDLEIKLEEAQTRRRKRSISYKLERSDIYRESANPNDLEGESRKTEEVRHRRTGFFYSKSRVSLPSAYPFTPSKILNPSASTCMFPRTRSAYSESESAPYQPQGSSNRHTFEAAEDAPGNCGLHTAGCLGFDGFHRRRAWHSGSSHSADAVQRIFLTQGGVATCGNGRENVALTNSRPRSDQGVRRDISNGVPVKRKAWISEPSETEQE</sequence>
<keyword evidence="7" id="KW-0325">Glycoprotein</keyword>
<feature type="transmembrane region" description="Helical" evidence="10">
    <location>
        <begin position="2678"/>
        <end position="2696"/>
    </location>
</feature>
<feature type="domain" description="REJ" evidence="13">
    <location>
        <begin position="1383"/>
        <end position="1528"/>
    </location>
</feature>
<feature type="domain" description="PKD" evidence="11">
    <location>
        <begin position="719"/>
        <end position="779"/>
    </location>
</feature>
<feature type="transmembrane region" description="Helical" evidence="10">
    <location>
        <begin position="2535"/>
        <end position="2552"/>
    </location>
</feature>
<dbReference type="GeneTree" id="ENSGT00940000167780"/>
<dbReference type="STRING" id="56723.ENSLBEP00000001176"/>
<feature type="transmembrane region" description="Helical" evidence="10">
    <location>
        <begin position="2382"/>
        <end position="2402"/>
    </location>
</feature>
<dbReference type="Pfam" id="PF01477">
    <property type="entry name" value="PLAT"/>
    <property type="match status" value="1"/>
</dbReference>
<dbReference type="PROSITE" id="PS50095">
    <property type="entry name" value="PLAT"/>
    <property type="match status" value="1"/>
</dbReference>
<dbReference type="Pfam" id="PF02010">
    <property type="entry name" value="REJ"/>
    <property type="match status" value="2"/>
</dbReference>
<dbReference type="InterPro" id="IPR000203">
    <property type="entry name" value="GPS"/>
</dbReference>
<name>A0A3Q3E5E5_9LABR</name>
<dbReference type="Gene3D" id="2.60.60.20">
    <property type="entry name" value="PLAT/LH2 domain"/>
    <property type="match status" value="1"/>
</dbReference>
<dbReference type="InterPro" id="IPR002859">
    <property type="entry name" value="PKD/REJ-like"/>
</dbReference>
<feature type="transmembrane region" description="Helical" evidence="10">
    <location>
        <begin position="2478"/>
        <end position="2502"/>
    </location>
</feature>
<feature type="transmembrane region" description="Helical" evidence="10">
    <location>
        <begin position="2422"/>
        <end position="2444"/>
    </location>
</feature>
<dbReference type="InterPro" id="IPR014010">
    <property type="entry name" value="REJ_dom"/>
</dbReference>
<dbReference type="Gene3D" id="2.60.40.10">
    <property type="entry name" value="Immunoglobulins"/>
    <property type="match status" value="5"/>
</dbReference>
<evidence type="ECO:0000313" key="15">
    <source>
        <dbReference type="Proteomes" id="UP000261660"/>
    </source>
</evidence>
<dbReference type="PANTHER" id="PTHR46730">
    <property type="entry name" value="POLYCYSTIN-1"/>
    <property type="match status" value="1"/>
</dbReference>
<feature type="domain" description="PKD" evidence="11">
    <location>
        <begin position="532"/>
        <end position="601"/>
    </location>
</feature>
<dbReference type="GO" id="GO:0006816">
    <property type="term" value="P:calcium ion transport"/>
    <property type="evidence" value="ECO:0007669"/>
    <property type="project" value="TreeGrafter"/>
</dbReference>
<dbReference type="PROSITE" id="PS50093">
    <property type="entry name" value="PKD"/>
    <property type="match status" value="5"/>
</dbReference>
<dbReference type="PANTHER" id="PTHR46730:SF2">
    <property type="entry name" value="POLYCYSTIN-1 ISOFORM X1"/>
    <property type="match status" value="1"/>
</dbReference>
<comment type="caution">
    <text evidence="8">Lacks conserved residue(s) required for the propagation of feature annotation.</text>
</comment>
<dbReference type="GO" id="GO:0005261">
    <property type="term" value="F:monoatomic cation channel activity"/>
    <property type="evidence" value="ECO:0007669"/>
    <property type="project" value="TreeGrafter"/>
</dbReference>
<evidence type="ECO:0000256" key="10">
    <source>
        <dbReference type="SAM" id="Phobius"/>
    </source>
</evidence>
<comment type="similarity">
    <text evidence="2">Belongs to the polycystin family.</text>
</comment>
<feature type="transmembrane region" description="Helical" evidence="10">
    <location>
        <begin position="2648"/>
        <end position="2666"/>
    </location>
</feature>
<evidence type="ECO:0000259" key="13">
    <source>
        <dbReference type="PROSITE" id="PS51111"/>
    </source>
</evidence>
<dbReference type="InterPro" id="IPR000601">
    <property type="entry name" value="PKD_dom"/>
</dbReference>
<feature type="compositionally biased region" description="Basic and acidic residues" evidence="9">
    <location>
        <begin position="3049"/>
        <end position="3059"/>
    </location>
</feature>
<comment type="subcellular location">
    <subcellularLocation>
        <location evidence="1">Membrane</location>
        <topology evidence="1">Multi-pass membrane protein</topology>
    </subcellularLocation>
</comment>
<keyword evidence="5 10" id="KW-1133">Transmembrane helix</keyword>
<accession>A0A3Q3E5E5</accession>
<dbReference type="InterPro" id="IPR036392">
    <property type="entry name" value="PLAT/LH2_dom_sf"/>
</dbReference>
<proteinExistence type="inferred from homology"/>
<dbReference type="Ensembl" id="ENSLBET00000001261.1">
    <property type="protein sequence ID" value="ENSLBEP00000001176.1"/>
    <property type="gene ID" value="ENSLBEG00000000659.1"/>
</dbReference>
<evidence type="ECO:0000259" key="11">
    <source>
        <dbReference type="PROSITE" id="PS50093"/>
    </source>
</evidence>
<dbReference type="Pfam" id="PF00801">
    <property type="entry name" value="PKD"/>
    <property type="match status" value="8"/>
</dbReference>
<protein>
    <submittedName>
        <fullName evidence="14">Polycystic kidney disease 1b</fullName>
    </submittedName>
</protein>
<dbReference type="GO" id="GO:0005886">
    <property type="term" value="C:plasma membrane"/>
    <property type="evidence" value="ECO:0007669"/>
    <property type="project" value="TreeGrafter"/>
</dbReference>
<dbReference type="InterPro" id="IPR035986">
    <property type="entry name" value="PKD_dom_sf"/>
</dbReference>
<organism evidence="14 15">
    <name type="scientific">Labrus bergylta</name>
    <name type="common">ballan wrasse</name>
    <dbReference type="NCBI Taxonomy" id="56723"/>
    <lineage>
        <taxon>Eukaryota</taxon>
        <taxon>Metazoa</taxon>
        <taxon>Chordata</taxon>
        <taxon>Craniata</taxon>
        <taxon>Vertebrata</taxon>
        <taxon>Euteleostomi</taxon>
        <taxon>Actinopterygii</taxon>
        <taxon>Neopterygii</taxon>
        <taxon>Teleostei</taxon>
        <taxon>Neoteleostei</taxon>
        <taxon>Acanthomorphata</taxon>
        <taxon>Eupercaria</taxon>
        <taxon>Labriformes</taxon>
        <taxon>Labridae</taxon>
        <taxon>Labrus</taxon>
    </lineage>
</organism>
<evidence type="ECO:0000313" key="14">
    <source>
        <dbReference type="Ensembl" id="ENSLBEP00000001176.1"/>
    </source>
</evidence>
<keyword evidence="4" id="KW-0677">Repeat</keyword>
<keyword evidence="3 10" id="KW-0812">Transmembrane</keyword>
<dbReference type="SMART" id="SM00308">
    <property type="entry name" value="LH2"/>
    <property type="match status" value="1"/>
</dbReference>
<dbReference type="InterPro" id="IPR000434">
    <property type="entry name" value="PC1"/>
</dbReference>
<feature type="domain" description="PKD" evidence="11">
    <location>
        <begin position="460"/>
        <end position="515"/>
    </location>
</feature>
<dbReference type="SMART" id="SM00303">
    <property type="entry name" value="GPS"/>
    <property type="match status" value="1"/>
</dbReference>
<feature type="transmembrane region" description="Helical" evidence="10">
    <location>
        <begin position="2508"/>
        <end position="2528"/>
    </location>
</feature>
<keyword evidence="6 10" id="KW-0472">Membrane</keyword>
<dbReference type="InterPro" id="IPR042060">
    <property type="entry name" value="PLAT_polycystin1"/>
</dbReference>
<dbReference type="SUPFAM" id="SSF49723">
    <property type="entry name" value="Lipase/lipooxygenase domain (PLAT/LH2 domain)"/>
    <property type="match status" value="1"/>
</dbReference>
<evidence type="ECO:0000256" key="4">
    <source>
        <dbReference type="ARBA" id="ARBA00022737"/>
    </source>
</evidence>
<dbReference type="CDD" id="cd01752">
    <property type="entry name" value="PLAT_polycystin"/>
    <property type="match status" value="1"/>
</dbReference>
<feature type="domain" description="PLAT" evidence="12">
    <location>
        <begin position="2224"/>
        <end position="2338"/>
    </location>
</feature>
<dbReference type="InterPro" id="IPR001024">
    <property type="entry name" value="PLAT/LH2_dom"/>
</dbReference>
<evidence type="ECO:0000256" key="1">
    <source>
        <dbReference type="ARBA" id="ARBA00004141"/>
    </source>
</evidence>
<feature type="region of interest" description="Disordered" evidence="9">
    <location>
        <begin position="3040"/>
        <end position="3080"/>
    </location>
</feature>
<evidence type="ECO:0000256" key="6">
    <source>
        <dbReference type="ARBA" id="ARBA00023136"/>
    </source>
</evidence>
<feature type="region of interest" description="Disordered" evidence="9">
    <location>
        <begin position="1516"/>
        <end position="1536"/>
    </location>
</feature>
<evidence type="ECO:0000256" key="8">
    <source>
        <dbReference type="PROSITE-ProRule" id="PRU00152"/>
    </source>
</evidence>
<evidence type="ECO:0000256" key="7">
    <source>
        <dbReference type="ARBA" id="ARBA00023180"/>
    </source>
</evidence>
<evidence type="ECO:0000256" key="9">
    <source>
        <dbReference type="SAM" id="MobiDB-lite"/>
    </source>
</evidence>
<evidence type="ECO:0000259" key="12">
    <source>
        <dbReference type="PROSITE" id="PS50095"/>
    </source>
</evidence>
<dbReference type="PROSITE" id="PS51111">
    <property type="entry name" value="REJ"/>
    <property type="match status" value="1"/>
</dbReference>
<reference evidence="14" key="1">
    <citation type="submission" date="2025-08" db="UniProtKB">
        <authorList>
            <consortium name="Ensembl"/>
        </authorList>
    </citation>
    <scope>IDENTIFICATION</scope>
</reference>
<feature type="domain" description="PKD" evidence="11">
    <location>
        <begin position="1311"/>
        <end position="1379"/>
    </location>
</feature>
<reference evidence="14" key="2">
    <citation type="submission" date="2025-09" db="UniProtKB">
        <authorList>
            <consortium name="Ensembl"/>
        </authorList>
    </citation>
    <scope>IDENTIFICATION</scope>
</reference>
<feature type="domain" description="PKD" evidence="11">
    <location>
        <begin position="393"/>
        <end position="429"/>
    </location>
</feature>
<evidence type="ECO:0000256" key="3">
    <source>
        <dbReference type="ARBA" id="ARBA00022692"/>
    </source>
</evidence>
<evidence type="ECO:0000256" key="5">
    <source>
        <dbReference type="ARBA" id="ARBA00022989"/>
    </source>
</evidence>
<dbReference type="SMART" id="SM00089">
    <property type="entry name" value="PKD"/>
    <property type="match status" value="11"/>
</dbReference>
<dbReference type="InParanoid" id="A0A3Q3E5E5"/>
<evidence type="ECO:0000256" key="2">
    <source>
        <dbReference type="ARBA" id="ARBA00007200"/>
    </source>
</evidence>
<dbReference type="InterPro" id="IPR022409">
    <property type="entry name" value="PKD/Chitinase_dom"/>
</dbReference>
<dbReference type="SUPFAM" id="SSF49299">
    <property type="entry name" value="PKD domain"/>
    <property type="match status" value="8"/>
</dbReference>